<reference evidence="2 3" key="1">
    <citation type="submission" date="2020-08" db="EMBL/GenBank/DDBJ databases">
        <title>A Genomic Blueprint of the Chicken Gut Microbiome.</title>
        <authorList>
            <person name="Gilroy R."/>
            <person name="Ravi A."/>
            <person name="Getino M."/>
            <person name="Pursley I."/>
            <person name="Horton D.L."/>
            <person name="Alikhan N.-F."/>
            <person name="Baker D."/>
            <person name="Gharbi K."/>
            <person name="Hall N."/>
            <person name="Watson M."/>
            <person name="Adriaenssens E.M."/>
            <person name="Foster-Nyarko E."/>
            <person name="Jarju S."/>
            <person name="Secka A."/>
            <person name="Antonio M."/>
            <person name="Oren A."/>
            <person name="Chaudhuri R."/>
            <person name="La Ragione R.M."/>
            <person name="Hildebrand F."/>
            <person name="Pallen M.J."/>
        </authorList>
    </citation>
    <scope>NUCLEOTIDE SEQUENCE [LARGE SCALE GENOMIC DNA]</scope>
    <source>
        <strain evidence="2 3">Sa1YVA6</strain>
    </source>
</reference>
<gene>
    <name evidence="2" type="ORF">H9632_02455</name>
</gene>
<feature type="transmembrane region" description="Helical" evidence="1">
    <location>
        <begin position="79"/>
        <end position="98"/>
    </location>
</feature>
<evidence type="ECO:0000313" key="3">
    <source>
        <dbReference type="Proteomes" id="UP000600565"/>
    </source>
</evidence>
<accession>A0ABR8XJ03</accession>
<dbReference type="Proteomes" id="UP000600565">
    <property type="component" value="Unassembled WGS sequence"/>
</dbReference>
<feature type="transmembrane region" description="Helical" evidence="1">
    <location>
        <begin position="46"/>
        <end position="67"/>
    </location>
</feature>
<keyword evidence="1" id="KW-0812">Transmembrane</keyword>
<dbReference type="EMBL" id="JACSPW010000001">
    <property type="protein sequence ID" value="MBD8031914.1"/>
    <property type="molecule type" value="Genomic_DNA"/>
</dbReference>
<keyword evidence="1" id="KW-0472">Membrane</keyword>
<proteinExistence type="predicted"/>
<keyword evidence="1" id="KW-1133">Transmembrane helix</keyword>
<comment type="caution">
    <text evidence="2">The sequence shown here is derived from an EMBL/GenBank/DDBJ whole genome shotgun (WGS) entry which is preliminary data.</text>
</comment>
<sequence>MTFTYEKFAQDGTLTLLDPLFTLLLIFSALFIIVLLRFAINPKIMLFIGALIILLSAQLQSIEGILADELNLVGSSKNFYFFIAIVVIQVGLIVFAFVRDKKKK</sequence>
<dbReference type="RefSeq" id="WP_191702528.1">
    <property type="nucleotide sequence ID" value="NZ_JACSPW010000001.1"/>
</dbReference>
<feature type="transmembrane region" description="Helical" evidence="1">
    <location>
        <begin position="20"/>
        <end position="39"/>
    </location>
</feature>
<keyword evidence="3" id="KW-1185">Reference proteome</keyword>
<name>A0ABR8XJ03_9BACL</name>
<organism evidence="2 3">
    <name type="scientific">Solibacillus merdavium</name>
    <dbReference type="NCBI Taxonomy" id="2762218"/>
    <lineage>
        <taxon>Bacteria</taxon>
        <taxon>Bacillati</taxon>
        <taxon>Bacillota</taxon>
        <taxon>Bacilli</taxon>
        <taxon>Bacillales</taxon>
        <taxon>Caryophanaceae</taxon>
        <taxon>Solibacillus</taxon>
    </lineage>
</organism>
<evidence type="ECO:0000256" key="1">
    <source>
        <dbReference type="SAM" id="Phobius"/>
    </source>
</evidence>
<protein>
    <submittedName>
        <fullName evidence="2">Acyl-CoA dehydrogenase</fullName>
    </submittedName>
</protein>
<evidence type="ECO:0000313" key="2">
    <source>
        <dbReference type="EMBL" id="MBD8031914.1"/>
    </source>
</evidence>